<name>A0A7V4U0W3_CALAY</name>
<sequence>MTTDTLTEGARIKQARRVTWIGIYWNVFLVITKFVAGIVGKSSALVADAVHSLSDFAGDIAILAGLKIAGKPVDETHNYGHGKFETLSNIFISLLLILVGIGIFWNGISNIVEHFQGQHVDRPTWLALLIVVFSIVIKEGLYQYTVRQGHALNSPALITNAWHHRTDAFSSVAVLFGVSGAMFLGERWLVLDPLAAVAVSIFIFKVGFGFLYESMNELMEASLSAEHREEILNIVDDVPGAKFPHNLRTRKIGNTVAIDMHIKVNPRLSIVEAHDIATQVEDRLKAVYGETAFISIHVEPDSNS</sequence>
<dbReference type="SUPFAM" id="SSF161111">
    <property type="entry name" value="Cation efflux protein transmembrane domain-like"/>
    <property type="match status" value="1"/>
</dbReference>
<feature type="transmembrane region" description="Helical" evidence="7">
    <location>
        <begin position="87"/>
        <end position="105"/>
    </location>
</feature>
<feature type="transmembrane region" description="Helical" evidence="7">
    <location>
        <begin position="21"/>
        <end position="39"/>
    </location>
</feature>
<evidence type="ECO:0000259" key="8">
    <source>
        <dbReference type="Pfam" id="PF01545"/>
    </source>
</evidence>
<organism evidence="10">
    <name type="scientific">Caldithrix abyssi</name>
    <dbReference type="NCBI Taxonomy" id="187145"/>
    <lineage>
        <taxon>Bacteria</taxon>
        <taxon>Pseudomonadati</taxon>
        <taxon>Calditrichota</taxon>
        <taxon>Calditrichia</taxon>
        <taxon>Calditrichales</taxon>
        <taxon>Calditrichaceae</taxon>
        <taxon>Caldithrix</taxon>
    </lineage>
</organism>
<dbReference type="Gene3D" id="1.20.1510.10">
    <property type="entry name" value="Cation efflux protein transmembrane domain"/>
    <property type="match status" value="1"/>
</dbReference>
<dbReference type="GO" id="GO:0008324">
    <property type="term" value="F:monoatomic cation transmembrane transporter activity"/>
    <property type="evidence" value="ECO:0007669"/>
    <property type="project" value="InterPro"/>
</dbReference>
<dbReference type="Pfam" id="PF16916">
    <property type="entry name" value="ZT_dimer"/>
    <property type="match status" value="1"/>
</dbReference>
<dbReference type="InterPro" id="IPR058533">
    <property type="entry name" value="Cation_efflux_TM"/>
</dbReference>
<dbReference type="FunFam" id="1.20.1510.10:FF:000006">
    <property type="entry name" value="Divalent cation efflux transporter"/>
    <property type="match status" value="1"/>
</dbReference>
<evidence type="ECO:0000256" key="1">
    <source>
        <dbReference type="ARBA" id="ARBA00004141"/>
    </source>
</evidence>
<comment type="similarity">
    <text evidence="2">Belongs to the cation diffusion facilitator (CDF) transporter (TC 2.A.4) family.</text>
</comment>
<keyword evidence="3" id="KW-0813">Transport</keyword>
<dbReference type="SUPFAM" id="SSF160240">
    <property type="entry name" value="Cation efflux protein cytoplasmic domain-like"/>
    <property type="match status" value="1"/>
</dbReference>
<gene>
    <name evidence="10" type="ORF">ENK44_07735</name>
</gene>
<evidence type="ECO:0000256" key="2">
    <source>
        <dbReference type="ARBA" id="ARBA00008114"/>
    </source>
</evidence>
<evidence type="ECO:0000259" key="9">
    <source>
        <dbReference type="Pfam" id="PF16916"/>
    </source>
</evidence>
<proteinExistence type="inferred from homology"/>
<evidence type="ECO:0000313" key="10">
    <source>
        <dbReference type="EMBL" id="HGY55573.1"/>
    </source>
</evidence>
<dbReference type="InterPro" id="IPR027470">
    <property type="entry name" value="Cation_efflux_CTD"/>
</dbReference>
<evidence type="ECO:0000256" key="4">
    <source>
        <dbReference type="ARBA" id="ARBA00022692"/>
    </source>
</evidence>
<keyword evidence="6 7" id="KW-0472">Membrane</keyword>
<feature type="transmembrane region" description="Helical" evidence="7">
    <location>
        <begin position="125"/>
        <end position="145"/>
    </location>
</feature>
<keyword evidence="5 7" id="KW-1133">Transmembrane helix</keyword>
<evidence type="ECO:0000256" key="3">
    <source>
        <dbReference type="ARBA" id="ARBA00022448"/>
    </source>
</evidence>
<feature type="domain" description="Cation efflux protein cytoplasmic" evidence="9">
    <location>
        <begin position="224"/>
        <end position="300"/>
    </location>
</feature>
<feature type="domain" description="Cation efflux protein transmembrane" evidence="8">
    <location>
        <begin position="20"/>
        <end position="219"/>
    </location>
</feature>
<accession>A0A7V4U0W3</accession>
<dbReference type="InterPro" id="IPR002524">
    <property type="entry name" value="Cation_efflux"/>
</dbReference>
<dbReference type="Gene3D" id="3.30.70.1350">
    <property type="entry name" value="Cation efflux protein, cytoplasmic domain"/>
    <property type="match status" value="1"/>
</dbReference>
<dbReference type="NCBIfam" id="TIGR01297">
    <property type="entry name" value="CDF"/>
    <property type="match status" value="1"/>
</dbReference>
<protein>
    <submittedName>
        <fullName evidence="10">Cation transporter</fullName>
    </submittedName>
</protein>
<dbReference type="Pfam" id="PF01545">
    <property type="entry name" value="Cation_efflux"/>
    <property type="match status" value="1"/>
</dbReference>
<evidence type="ECO:0000256" key="5">
    <source>
        <dbReference type="ARBA" id="ARBA00022989"/>
    </source>
</evidence>
<dbReference type="AlphaFoldDB" id="A0A7V4U0W3"/>
<dbReference type="Proteomes" id="UP000885779">
    <property type="component" value="Unassembled WGS sequence"/>
</dbReference>
<dbReference type="PANTHER" id="PTHR43840:SF15">
    <property type="entry name" value="MITOCHONDRIAL METAL TRANSPORTER 1-RELATED"/>
    <property type="match status" value="1"/>
</dbReference>
<dbReference type="PANTHER" id="PTHR43840">
    <property type="entry name" value="MITOCHONDRIAL METAL TRANSPORTER 1-RELATED"/>
    <property type="match status" value="1"/>
</dbReference>
<evidence type="ECO:0000256" key="7">
    <source>
        <dbReference type="SAM" id="Phobius"/>
    </source>
</evidence>
<dbReference type="InterPro" id="IPR036837">
    <property type="entry name" value="Cation_efflux_CTD_sf"/>
</dbReference>
<comment type="subcellular location">
    <subcellularLocation>
        <location evidence="1">Membrane</location>
        <topology evidence="1">Multi-pass membrane protein</topology>
    </subcellularLocation>
</comment>
<keyword evidence="4 7" id="KW-0812">Transmembrane</keyword>
<evidence type="ECO:0000256" key="6">
    <source>
        <dbReference type="ARBA" id="ARBA00023136"/>
    </source>
</evidence>
<comment type="caution">
    <text evidence="10">The sequence shown here is derived from an EMBL/GenBank/DDBJ whole genome shotgun (WGS) entry which is preliminary data.</text>
</comment>
<dbReference type="EMBL" id="DRQG01000072">
    <property type="protein sequence ID" value="HGY55573.1"/>
    <property type="molecule type" value="Genomic_DNA"/>
</dbReference>
<dbReference type="InterPro" id="IPR027469">
    <property type="entry name" value="Cation_efflux_TMD_sf"/>
</dbReference>
<feature type="transmembrane region" description="Helical" evidence="7">
    <location>
        <begin position="190"/>
        <end position="212"/>
    </location>
</feature>
<dbReference type="GO" id="GO:0016020">
    <property type="term" value="C:membrane"/>
    <property type="evidence" value="ECO:0007669"/>
    <property type="project" value="UniProtKB-SubCell"/>
</dbReference>
<reference evidence="10" key="1">
    <citation type="journal article" date="2020" name="mSystems">
        <title>Genome- and Community-Level Interaction Insights into Carbon Utilization and Element Cycling Functions of Hydrothermarchaeota in Hydrothermal Sediment.</title>
        <authorList>
            <person name="Zhou Z."/>
            <person name="Liu Y."/>
            <person name="Xu W."/>
            <person name="Pan J."/>
            <person name="Luo Z.H."/>
            <person name="Li M."/>
        </authorList>
    </citation>
    <scope>NUCLEOTIDE SEQUENCE [LARGE SCALE GENOMIC DNA]</scope>
    <source>
        <strain evidence="10">HyVt-577</strain>
    </source>
</reference>
<dbReference type="InterPro" id="IPR050291">
    <property type="entry name" value="CDF_Transporter"/>
</dbReference>